<dbReference type="STRING" id="394.NGR_c22240"/>
<protein>
    <submittedName>
        <fullName evidence="1">Uncharacterized protein</fullName>
    </submittedName>
</protein>
<dbReference type="Proteomes" id="UP000001054">
    <property type="component" value="Chromosome"/>
</dbReference>
<accession>C3MEZ3</accession>
<gene>
    <name evidence="1" type="ordered locus">NGR_c22240</name>
</gene>
<organism evidence="1 2">
    <name type="scientific">Sinorhizobium fredii (strain NBRC 101917 / NGR234)</name>
    <dbReference type="NCBI Taxonomy" id="394"/>
    <lineage>
        <taxon>Bacteria</taxon>
        <taxon>Pseudomonadati</taxon>
        <taxon>Pseudomonadota</taxon>
        <taxon>Alphaproteobacteria</taxon>
        <taxon>Hyphomicrobiales</taxon>
        <taxon>Rhizobiaceae</taxon>
        <taxon>Sinorhizobium/Ensifer group</taxon>
        <taxon>Sinorhizobium</taxon>
    </lineage>
</organism>
<dbReference type="HOGENOM" id="CLU_274283_0_0_5"/>
<sequence length="1083" mass="118890">MPSAASTPSDPASSWTTAFLSKRNLKAPNGQPFHRYRMTDEEFSEAGVVLRGLAARRKLIPDQRTACGVFAAFCAEWFRREATSTFRKWDALAPDIFPAIHGNQKREMAENGLRFWRRPLLKINGANEYLLSLALEGGVPVKVIADEGAGWLRDYLRHLLRFALAGHEVAAVRGYAHDESYRIKLSYRNDAFVDLCAELAAEVAKWRTVVESEAIAGIDPVSFLDAKYPTWKDSIPVYLPTGADSAARVLLTGLIAEKIEAFSSHGIGCERFLSLEGGVWQPALRIQATGDIPMGRLPGVSTATRWRATPAGILADYLPSQLALFEPPSDDQQSWRVRPLADLSRMIVGFPLSATVSVNITANNSVQAFDWPNGQRATSDVLVFDEVESSETPTLLRLVKTGSSSLPSKKLFVLVPAAWTIEGSDEAVGRIWRVADRKLIEVTGTCYLSEGGVTEGGRYRVQAGSEQRDETIELTSRSSPGISTAGDFDVMEAPVRLVVTRNGAPRPIERDELFVRQSGGPWRALPGGEIPDVGMVELSWRDPKSNIQIEKRRIAVVPAGASVKGLLTTPTTGRISLAELPGWTLALSNVANAVSRNDAGNILIEFSGKPNYRLPALLEPPEGKPIPILVPVAARDSVIVNGDGEVVDAGQQMDLASLRGSRAISSHKSVLVISRKGSKSQDISVEVDGEFAISTLKSAIEQIMASVEHQDVKLDMHFVGDSRQPIRLARYRWDRPRQERGAVIFSTVGVAVCRPVLAPEVERMLDHFQPDRFSLPEDVYGPCLVYLRDGPDILTRPLLLIGAAEVPAFPSGSLRTALCLRNYSELQTAIAERLGKLWCDPNAIEDLAYIRTLVGNLDGLPPTAFEALKNLPHHPKTLVRLLLGAADDKSRVAVWGLQGQLPFIWLGIPLECWKCAFDFERSTIENALAQVPGSDEFRLEILVRYFRDKLASLVDIEPSLAAVFSALDFPLAPRTKPLENIIEDFIKDQRSRETEDSSHVVRAAPLARRVSELGLAVPNGISHRFSLGDFDALYAPILLAASARGLAIIDPDLEVPLRAALHENGAFVSEAYPHFFNFFRTKQ</sequence>
<dbReference type="KEGG" id="rhi:NGR_c22240"/>
<reference evidence="1 2" key="1">
    <citation type="journal article" date="2009" name="Appl. Environ. Microbiol.">
        <title>Rhizobium sp. strain NGR234 possesses a remarkable number of secretion systems.</title>
        <authorList>
            <person name="Schmeisser C."/>
            <person name="Liesegang H."/>
            <person name="Krysciak D."/>
            <person name="Bakkou N."/>
            <person name="Le Quere A."/>
            <person name="Wollherr A."/>
            <person name="Heinemeyer I."/>
            <person name="Morgenstern B."/>
            <person name="Pommerening-Roeser A."/>
            <person name="Flores M."/>
            <person name="Palacios R."/>
            <person name="Brenner S."/>
            <person name="Gottschalk G."/>
            <person name="Schmitz R.A."/>
            <person name="Broughton W.J."/>
            <person name="Perret X."/>
            <person name="Strittmatter A.W."/>
            <person name="Streit W.R."/>
        </authorList>
    </citation>
    <scope>NUCLEOTIDE SEQUENCE [LARGE SCALE GENOMIC DNA]</scope>
    <source>
        <strain evidence="2">NBRC 101917 / NGR234</strain>
    </source>
</reference>
<dbReference type="InterPro" id="IPR047879">
    <property type="entry name" value="YjiT"/>
</dbReference>
<evidence type="ECO:0000313" key="2">
    <source>
        <dbReference type="Proteomes" id="UP000001054"/>
    </source>
</evidence>
<proteinExistence type="predicted"/>
<dbReference type="NCBIfam" id="NF038336">
    <property type="entry name" value="YjiT_fam"/>
    <property type="match status" value="1"/>
</dbReference>
<evidence type="ECO:0000313" key="1">
    <source>
        <dbReference type="EMBL" id="ACP25984.1"/>
    </source>
</evidence>
<name>C3MEZ3_SINFN</name>
<dbReference type="AlphaFoldDB" id="C3MEZ3"/>
<dbReference type="eggNOG" id="ENOG502Z8ER">
    <property type="taxonomic scope" value="Bacteria"/>
</dbReference>
<dbReference type="EMBL" id="CP001389">
    <property type="protein sequence ID" value="ACP25984.1"/>
    <property type="molecule type" value="Genomic_DNA"/>
</dbReference>
<keyword evidence="2" id="KW-1185">Reference proteome</keyword>
<dbReference type="OrthoDB" id="7393676at2"/>
<dbReference type="PATRIC" id="fig|394.7.peg.5047"/>